<reference evidence="1 2" key="1">
    <citation type="journal article" date="2010" name="Nature">
        <title>Genome sequence of the palaeopolyploid soybean.</title>
        <authorList>
            <person name="Schmutz J."/>
            <person name="Cannon S.B."/>
            <person name="Schlueter J."/>
            <person name="Ma J."/>
            <person name="Mitros T."/>
            <person name="Nelson W."/>
            <person name="Hyten D.L."/>
            <person name="Song Q."/>
            <person name="Thelen J.J."/>
            <person name="Cheng J."/>
            <person name="Xu D."/>
            <person name="Hellsten U."/>
            <person name="May G.D."/>
            <person name="Yu Y."/>
            <person name="Sakurai T."/>
            <person name="Umezawa T."/>
            <person name="Bhattacharyya M.K."/>
            <person name="Sandhu D."/>
            <person name="Valliyodan B."/>
            <person name="Lindquist E."/>
            <person name="Peto M."/>
            <person name="Grant D."/>
            <person name="Shu S."/>
            <person name="Goodstein D."/>
            <person name="Barry K."/>
            <person name="Futrell-Griggs M."/>
            <person name="Abernathy B."/>
            <person name="Du J."/>
            <person name="Tian Z."/>
            <person name="Zhu L."/>
            <person name="Gill N."/>
            <person name="Joshi T."/>
            <person name="Libault M."/>
            <person name="Sethuraman A."/>
            <person name="Zhang X.-C."/>
            <person name="Shinozaki K."/>
            <person name="Nguyen H.T."/>
            <person name="Wing R.A."/>
            <person name="Cregan P."/>
            <person name="Specht J."/>
            <person name="Grimwood J."/>
            <person name="Rokhsar D."/>
            <person name="Stacey G."/>
            <person name="Shoemaker R.C."/>
            <person name="Jackson S.A."/>
        </authorList>
    </citation>
    <scope>NUCLEOTIDE SEQUENCE</scope>
    <source>
        <strain evidence="2">cv. Williams 82</strain>
        <tissue evidence="1">Callus</tissue>
    </source>
</reference>
<proteinExistence type="predicted"/>
<name>A0A0R0H263_SOYBN</name>
<evidence type="ECO:0000313" key="1">
    <source>
        <dbReference type="EMBL" id="KRH21592.1"/>
    </source>
</evidence>
<dbReference type="InParanoid" id="A0A0R0H263"/>
<protein>
    <submittedName>
        <fullName evidence="1 2">Uncharacterized protein</fullName>
    </submittedName>
</protein>
<evidence type="ECO:0000313" key="2">
    <source>
        <dbReference type="EnsemblPlants" id="KRH21592"/>
    </source>
</evidence>
<sequence length="99" mass="11681">MHTKFQESEQDSTKKKNSFAFIFLEGLNSSIRGRTSVATKDPNICVFLVPMMDHDIYIQQNHELQLALNFLFLESHPYMLQEILRNSKNVLCCFYQNKY</sequence>
<accession>A0A0R0H263</accession>
<organism evidence="1">
    <name type="scientific">Glycine max</name>
    <name type="common">Soybean</name>
    <name type="synonym">Glycine hispida</name>
    <dbReference type="NCBI Taxonomy" id="3847"/>
    <lineage>
        <taxon>Eukaryota</taxon>
        <taxon>Viridiplantae</taxon>
        <taxon>Streptophyta</taxon>
        <taxon>Embryophyta</taxon>
        <taxon>Tracheophyta</taxon>
        <taxon>Spermatophyta</taxon>
        <taxon>Magnoliopsida</taxon>
        <taxon>eudicotyledons</taxon>
        <taxon>Gunneridae</taxon>
        <taxon>Pentapetalae</taxon>
        <taxon>rosids</taxon>
        <taxon>fabids</taxon>
        <taxon>Fabales</taxon>
        <taxon>Fabaceae</taxon>
        <taxon>Papilionoideae</taxon>
        <taxon>50 kb inversion clade</taxon>
        <taxon>NPAAA clade</taxon>
        <taxon>indigoferoid/millettioid clade</taxon>
        <taxon>Phaseoleae</taxon>
        <taxon>Glycine</taxon>
        <taxon>Glycine subgen. Soja</taxon>
    </lineage>
</organism>
<dbReference type="EnsemblPlants" id="KRH21592">
    <property type="protein sequence ID" value="KRH21592"/>
    <property type="gene ID" value="GLYMA_13G247500"/>
</dbReference>
<keyword evidence="3" id="KW-1185">Reference proteome</keyword>
<gene>
    <name evidence="1" type="ORF">GLYMA_13G247500</name>
</gene>
<dbReference type="EMBL" id="CM000846">
    <property type="protein sequence ID" value="KRH21592.1"/>
    <property type="molecule type" value="Genomic_DNA"/>
</dbReference>
<evidence type="ECO:0000313" key="3">
    <source>
        <dbReference type="Proteomes" id="UP000008827"/>
    </source>
</evidence>
<reference evidence="1" key="3">
    <citation type="submission" date="2018-07" db="EMBL/GenBank/DDBJ databases">
        <title>WGS assembly of Glycine max.</title>
        <authorList>
            <person name="Schmutz J."/>
            <person name="Cannon S."/>
            <person name="Schlueter J."/>
            <person name="Ma J."/>
            <person name="Mitros T."/>
            <person name="Nelson W."/>
            <person name="Hyten D."/>
            <person name="Song Q."/>
            <person name="Thelen J."/>
            <person name="Cheng J."/>
            <person name="Xu D."/>
            <person name="Hellsten U."/>
            <person name="May G."/>
            <person name="Yu Y."/>
            <person name="Sakurai T."/>
            <person name="Umezawa T."/>
            <person name="Bhattacharyya M."/>
            <person name="Sandhu D."/>
            <person name="Valliyodan B."/>
            <person name="Lindquist E."/>
            <person name="Peto M."/>
            <person name="Grant D."/>
            <person name="Shu S."/>
            <person name="Goodstein D."/>
            <person name="Barry K."/>
            <person name="Futrell-Griggs M."/>
            <person name="Abernathy B."/>
            <person name="Du J."/>
            <person name="Tian Z."/>
            <person name="Zhu L."/>
            <person name="Gill N."/>
            <person name="Joshi T."/>
            <person name="Libault M."/>
            <person name="Sethuraman A."/>
            <person name="Zhang X."/>
            <person name="Shinozaki K."/>
            <person name="Nguyen H."/>
            <person name="Wing R."/>
            <person name="Cregan P."/>
            <person name="Specht J."/>
            <person name="Grimwood J."/>
            <person name="Rokhsar D."/>
            <person name="Stacey G."/>
            <person name="Shoemaker R."/>
            <person name="Jackson S."/>
        </authorList>
    </citation>
    <scope>NUCLEOTIDE SEQUENCE</scope>
    <source>
        <tissue evidence="1">Callus</tissue>
    </source>
</reference>
<dbReference type="Gramene" id="KRH21592">
    <property type="protein sequence ID" value="KRH21592"/>
    <property type="gene ID" value="GLYMA_13G247500"/>
</dbReference>
<dbReference type="Proteomes" id="UP000008827">
    <property type="component" value="Chromosome 13"/>
</dbReference>
<dbReference type="AlphaFoldDB" id="A0A0R0H263"/>
<reference evidence="2" key="2">
    <citation type="submission" date="2018-02" db="UniProtKB">
        <authorList>
            <consortium name="EnsemblPlants"/>
        </authorList>
    </citation>
    <scope>IDENTIFICATION</scope>
    <source>
        <strain evidence="2">Williams 82</strain>
    </source>
</reference>